<feature type="binding site" evidence="9">
    <location>
        <position position="82"/>
    </location>
    <ligand>
        <name>Mg(2+)</name>
        <dbReference type="ChEBI" id="CHEBI:18420"/>
    </ligand>
</feature>
<keyword evidence="5 9" id="KW-0784">Thiamine biosynthesis</keyword>
<dbReference type="PANTHER" id="PTHR20857">
    <property type="entry name" value="THIAMINE-PHOSPHATE PYROPHOSPHORYLASE"/>
    <property type="match status" value="1"/>
</dbReference>
<evidence type="ECO:0000256" key="6">
    <source>
        <dbReference type="ARBA" id="ARBA00047334"/>
    </source>
</evidence>
<feature type="binding site" evidence="9">
    <location>
        <position position="176"/>
    </location>
    <ligand>
        <name>2-[(2R,5Z)-2-carboxy-4-methylthiazol-5(2H)-ylidene]ethyl phosphate</name>
        <dbReference type="ChEBI" id="CHEBI:62899"/>
    </ligand>
</feature>
<comment type="function">
    <text evidence="9">Condenses 4-methyl-5-(beta-hydroxyethyl)thiazole monophosphate (THZ-P) and 2-methyl-4-amino-5-hydroxymethyl pyrimidine pyrophosphate (HMP-PP) to form thiamine monophosphate (TMP).</text>
</comment>
<dbReference type="UniPathway" id="UPA00060">
    <property type="reaction ID" value="UER00141"/>
</dbReference>
<name>A0A0R2RHY6_9BACT</name>
<dbReference type="SUPFAM" id="SSF51391">
    <property type="entry name" value="Thiamin phosphate synthase"/>
    <property type="match status" value="1"/>
</dbReference>
<protein>
    <recommendedName>
        <fullName evidence="9">Thiamine-phosphate synthase</fullName>
        <shortName evidence="9">TP synthase</shortName>
        <shortName evidence="9">TPS</shortName>
        <ecNumber evidence="9">2.5.1.3</ecNumber>
    </recommendedName>
    <alternativeName>
        <fullName evidence="9">Thiamine-phosphate pyrophosphorylase</fullName>
        <shortName evidence="9">TMP pyrophosphorylase</shortName>
        <shortName evidence="9">TMP-PPase</shortName>
    </alternativeName>
</protein>
<evidence type="ECO:0000313" key="14">
    <source>
        <dbReference type="Proteomes" id="UP000051269"/>
    </source>
</evidence>
<evidence type="ECO:0000256" key="2">
    <source>
        <dbReference type="ARBA" id="ARBA00022679"/>
    </source>
</evidence>
<evidence type="ECO:0000256" key="10">
    <source>
        <dbReference type="RuleBase" id="RU003826"/>
    </source>
</evidence>
<comment type="similarity">
    <text evidence="9 10">Belongs to the thiamine-phosphate synthase family.</text>
</comment>
<comment type="catalytic activity">
    <reaction evidence="6 9 10">
        <text>4-methyl-5-(2-phosphooxyethyl)-thiazole + 4-amino-2-methyl-5-(diphosphooxymethyl)pyrimidine + H(+) = thiamine phosphate + diphosphate</text>
        <dbReference type="Rhea" id="RHEA:22328"/>
        <dbReference type="ChEBI" id="CHEBI:15378"/>
        <dbReference type="ChEBI" id="CHEBI:33019"/>
        <dbReference type="ChEBI" id="CHEBI:37575"/>
        <dbReference type="ChEBI" id="CHEBI:57841"/>
        <dbReference type="ChEBI" id="CHEBI:58296"/>
        <dbReference type="EC" id="2.5.1.3"/>
    </reaction>
</comment>
<dbReference type="Proteomes" id="UP000051269">
    <property type="component" value="Unassembled WGS sequence"/>
</dbReference>
<evidence type="ECO:0000256" key="9">
    <source>
        <dbReference type="HAMAP-Rule" id="MF_00097"/>
    </source>
</evidence>
<dbReference type="InterPro" id="IPR036206">
    <property type="entry name" value="ThiamineP_synth_sf"/>
</dbReference>
<comment type="catalytic activity">
    <reaction evidence="8 9 10">
        <text>2-[(2R,5Z)-2-carboxy-4-methylthiazol-5(2H)-ylidene]ethyl phosphate + 4-amino-2-methyl-5-(diphosphooxymethyl)pyrimidine + 2 H(+) = thiamine phosphate + CO2 + diphosphate</text>
        <dbReference type="Rhea" id="RHEA:47844"/>
        <dbReference type="ChEBI" id="CHEBI:15378"/>
        <dbReference type="ChEBI" id="CHEBI:16526"/>
        <dbReference type="ChEBI" id="CHEBI:33019"/>
        <dbReference type="ChEBI" id="CHEBI:37575"/>
        <dbReference type="ChEBI" id="CHEBI:57841"/>
        <dbReference type="ChEBI" id="CHEBI:62899"/>
        <dbReference type="EC" id="2.5.1.3"/>
    </reaction>
</comment>
<feature type="binding site" evidence="9">
    <location>
        <begin position="146"/>
        <end position="148"/>
    </location>
    <ligand>
        <name>2-[(2R,5Z)-2-carboxy-4-methylthiazol-5(2H)-ylidene]ethyl phosphate</name>
        <dbReference type="ChEBI" id="CHEBI:62899"/>
    </ligand>
</feature>
<sequence length="228" mass="23764">MAPALDPSRAHAALQQARLYAILDSSYAPTSSWPSLATKLADGGVGIFQLRAKKLSKDEILAAAKILVPLLAQRGLPLLLNDHPDLVAPSGAAGCHLGQDDLGIPEARRLLGSSALLGLSTHSPCQATAGQALGADYLGFGPLYATGTKPDYPPIGPAKIREILRPVTIPFFCIGGLNPDRVTEAASLGATRVCVVSHLLLAPDPTKAAREIISRLGTSLPMKDALRS</sequence>
<feature type="binding site" evidence="9">
    <location>
        <position position="101"/>
    </location>
    <ligand>
        <name>Mg(2+)</name>
        <dbReference type="ChEBI" id="CHEBI:18420"/>
    </ligand>
</feature>
<dbReference type="PANTHER" id="PTHR20857:SF15">
    <property type="entry name" value="THIAMINE-PHOSPHATE SYNTHASE"/>
    <property type="match status" value="1"/>
</dbReference>
<evidence type="ECO:0000259" key="12">
    <source>
        <dbReference type="Pfam" id="PF02581"/>
    </source>
</evidence>
<reference evidence="13 14" key="1">
    <citation type="submission" date="2015-10" db="EMBL/GenBank/DDBJ databases">
        <title>Metagenome-Assembled Genomes uncover a global brackish microbiome.</title>
        <authorList>
            <person name="Hugerth L.W."/>
            <person name="Larsson J."/>
            <person name="Alneberg J."/>
            <person name="Lindh M.V."/>
            <person name="Legrand C."/>
            <person name="Pinhassi J."/>
            <person name="Andersson A.F."/>
        </authorList>
    </citation>
    <scope>NUCLEOTIDE SEQUENCE [LARGE SCALE GENOMIC DNA]</scope>
    <source>
        <strain evidence="13">BACL18 MAG-120507-bin52</strain>
    </source>
</reference>
<keyword evidence="3 9" id="KW-0479">Metal-binding</keyword>
<evidence type="ECO:0000256" key="4">
    <source>
        <dbReference type="ARBA" id="ARBA00022842"/>
    </source>
</evidence>
<feature type="binding site" evidence="9">
    <location>
        <position position="149"/>
    </location>
    <ligand>
        <name>4-amino-2-methyl-5-(diphosphooxymethyl)pyrimidine</name>
        <dbReference type="ChEBI" id="CHEBI:57841"/>
    </ligand>
</feature>
<organism evidence="13 14">
    <name type="scientific">Verrucomicrobia subdivision 6 bacterium BACL9 MAG-120507-bin52</name>
    <dbReference type="NCBI Taxonomy" id="1655590"/>
    <lineage>
        <taxon>Bacteria</taxon>
        <taxon>Pseudomonadati</taxon>
        <taxon>Verrucomicrobiota</taxon>
        <taxon>Verrucomicrobiia</taxon>
        <taxon>Verrucomicrobiales</taxon>
        <taxon>Verrucomicrobia subdivision 6</taxon>
    </lineage>
</organism>
<dbReference type="AlphaFoldDB" id="A0A0R2RHY6"/>
<feature type="binding site" evidence="9">
    <location>
        <begin position="49"/>
        <end position="53"/>
    </location>
    <ligand>
        <name>4-amino-2-methyl-5-(diphosphooxymethyl)pyrimidine</name>
        <dbReference type="ChEBI" id="CHEBI:57841"/>
    </ligand>
</feature>
<dbReference type="Pfam" id="PF02581">
    <property type="entry name" value="TMP-TENI"/>
    <property type="match status" value="1"/>
</dbReference>
<dbReference type="GO" id="GO:0009228">
    <property type="term" value="P:thiamine biosynthetic process"/>
    <property type="evidence" value="ECO:0007669"/>
    <property type="project" value="UniProtKB-KW"/>
</dbReference>
<feature type="binding site" evidence="9">
    <location>
        <begin position="196"/>
        <end position="197"/>
    </location>
    <ligand>
        <name>2-[(2R,5Z)-2-carboxy-4-methylthiazol-5(2H)-ylidene]ethyl phosphate</name>
        <dbReference type="ChEBI" id="CHEBI:62899"/>
    </ligand>
</feature>
<feature type="binding site" evidence="9">
    <location>
        <position position="81"/>
    </location>
    <ligand>
        <name>4-amino-2-methyl-5-(diphosphooxymethyl)pyrimidine</name>
        <dbReference type="ChEBI" id="CHEBI:57841"/>
    </ligand>
</feature>
<evidence type="ECO:0000256" key="5">
    <source>
        <dbReference type="ARBA" id="ARBA00022977"/>
    </source>
</evidence>
<dbReference type="GO" id="GO:0000287">
    <property type="term" value="F:magnesium ion binding"/>
    <property type="evidence" value="ECO:0007669"/>
    <property type="project" value="UniProtKB-UniRule"/>
</dbReference>
<dbReference type="Gene3D" id="3.20.20.70">
    <property type="entry name" value="Aldolase class I"/>
    <property type="match status" value="1"/>
</dbReference>
<feature type="binding site" evidence="9">
    <location>
        <position position="120"/>
    </location>
    <ligand>
        <name>4-amino-2-methyl-5-(diphosphooxymethyl)pyrimidine</name>
        <dbReference type="ChEBI" id="CHEBI:57841"/>
    </ligand>
</feature>
<evidence type="ECO:0000256" key="7">
    <source>
        <dbReference type="ARBA" id="ARBA00047851"/>
    </source>
</evidence>
<dbReference type="EC" id="2.5.1.3" evidence="9"/>
<feature type="domain" description="Thiamine phosphate synthase/TenI" evidence="12">
    <location>
        <begin position="19"/>
        <end position="198"/>
    </location>
</feature>
<dbReference type="GO" id="GO:0009229">
    <property type="term" value="P:thiamine diphosphate biosynthetic process"/>
    <property type="evidence" value="ECO:0007669"/>
    <property type="project" value="UniProtKB-UniRule"/>
</dbReference>
<comment type="caution">
    <text evidence="13">The sequence shown here is derived from an EMBL/GenBank/DDBJ whole genome shotgun (WGS) entry which is preliminary data.</text>
</comment>
<comment type="pathway">
    <text evidence="1 9 11">Cofactor biosynthesis; thiamine diphosphate biosynthesis; thiamine phosphate from 4-amino-2-methyl-5-diphosphomethylpyrimidine and 4-methyl-5-(2-phosphoethyl)-thiazole: step 1/1.</text>
</comment>
<dbReference type="EMBL" id="LIBO01000102">
    <property type="protein sequence ID" value="KRO62281.1"/>
    <property type="molecule type" value="Genomic_DNA"/>
</dbReference>
<evidence type="ECO:0000313" key="13">
    <source>
        <dbReference type="EMBL" id="KRO62281.1"/>
    </source>
</evidence>
<comment type="catalytic activity">
    <reaction evidence="7 9 10">
        <text>2-(2-carboxy-4-methylthiazol-5-yl)ethyl phosphate + 4-amino-2-methyl-5-(diphosphooxymethyl)pyrimidine + 2 H(+) = thiamine phosphate + CO2 + diphosphate</text>
        <dbReference type="Rhea" id="RHEA:47848"/>
        <dbReference type="ChEBI" id="CHEBI:15378"/>
        <dbReference type="ChEBI" id="CHEBI:16526"/>
        <dbReference type="ChEBI" id="CHEBI:33019"/>
        <dbReference type="ChEBI" id="CHEBI:37575"/>
        <dbReference type="ChEBI" id="CHEBI:57841"/>
        <dbReference type="ChEBI" id="CHEBI:62890"/>
        <dbReference type="EC" id="2.5.1.3"/>
    </reaction>
</comment>
<dbReference type="GO" id="GO:0005737">
    <property type="term" value="C:cytoplasm"/>
    <property type="evidence" value="ECO:0007669"/>
    <property type="project" value="TreeGrafter"/>
</dbReference>
<dbReference type="InterPro" id="IPR013785">
    <property type="entry name" value="Aldolase_TIM"/>
</dbReference>
<comment type="cofactor">
    <cofactor evidence="9">
        <name>Mg(2+)</name>
        <dbReference type="ChEBI" id="CHEBI:18420"/>
    </cofactor>
    <text evidence="9">Binds 1 Mg(2+) ion per subunit.</text>
</comment>
<dbReference type="NCBIfam" id="TIGR00693">
    <property type="entry name" value="thiE"/>
    <property type="match status" value="1"/>
</dbReference>
<accession>A0A0R2RHY6</accession>
<evidence type="ECO:0000256" key="8">
    <source>
        <dbReference type="ARBA" id="ARBA00047883"/>
    </source>
</evidence>
<dbReference type="HAMAP" id="MF_00097">
    <property type="entry name" value="TMP_synthase"/>
    <property type="match status" value="1"/>
</dbReference>
<evidence type="ECO:0000256" key="3">
    <source>
        <dbReference type="ARBA" id="ARBA00022723"/>
    </source>
</evidence>
<dbReference type="InterPro" id="IPR034291">
    <property type="entry name" value="TMP_synthase"/>
</dbReference>
<proteinExistence type="inferred from homology"/>
<keyword evidence="2 9" id="KW-0808">Transferase</keyword>
<dbReference type="InterPro" id="IPR022998">
    <property type="entry name" value="ThiamineP_synth_TenI"/>
</dbReference>
<gene>
    <name evidence="9" type="primary">thiE</name>
    <name evidence="13" type="ORF">ABR82_01915</name>
</gene>
<keyword evidence="4 9" id="KW-0460">Magnesium</keyword>
<dbReference type="GO" id="GO:0004789">
    <property type="term" value="F:thiamine-phosphate diphosphorylase activity"/>
    <property type="evidence" value="ECO:0007669"/>
    <property type="project" value="UniProtKB-UniRule"/>
</dbReference>
<evidence type="ECO:0000256" key="11">
    <source>
        <dbReference type="RuleBase" id="RU004253"/>
    </source>
</evidence>
<evidence type="ECO:0000256" key="1">
    <source>
        <dbReference type="ARBA" id="ARBA00005165"/>
    </source>
</evidence>
<dbReference type="CDD" id="cd00564">
    <property type="entry name" value="TMP_TenI"/>
    <property type="match status" value="1"/>
</dbReference>